<dbReference type="InterPro" id="IPR016024">
    <property type="entry name" value="ARM-type_fold"/>
</dbReference>
<dbReference type="InterPro" id="IPR036431">
    <property type="entry name" value="ARID_dom_sf"/>
</dbReference>
<evidence type="ECO:0000313" key="7">
    <source>
        <dbReference type="EMBL" id="KAK7058831.1"/>
    </source>
</evidence>
<feature type="region of interest" description="Disordered" evidence="5">
    <location>
        <begin position="58"/>
        <end position="114"/>
    </location>
</feature>
<dbReference type="GO" id="GO:0000976">
    <property type="term" value="F:transcription cis-regulatory region binding"/>
    <property type="evidence" value="ECO:0007669"/>
    <property type="project" value="TreeGrafter"/>
</dbReference>
<gene>
    <name evidence="7" type="ORF">VNI00_001455</name>
</gene>
<feature type="compositionally biased region" description="Basic and acidic residues" evidence="5">
    <location>
        <begin position="336"/>
        <end position="358"/>
    </location>
</feature>
<dbReference type="PANTHER" id="PTHR13964">
    <property type="entry name" value="RBP-RELATED"/>
    <property type="match status" value="1"/>
</dbReference>
<dbReference type="PROSITE" id="PS51011">
    <property type="entry name" value="ARID"/>
    <property type="match status" value="1"/>
</dbReference>
<reference evidence="7 8" key="1">
    <citation type="submission" date="2024-01" db="EMBL/GenBank/DDBJ databases">
        <title>A draft genome for a cacao thread blight-causing isolate of Paramarasmius palmivorus.</title>
        <authorList>
            <person name="Baruah I.K."/>
            <person name="Bukari Y."/>
            <person name="Amoako-Attah I."/>
            <person name="Meinhardt L.W."/>
            <person name="Bailey B.A."/>
            <person name="Cohen S.P."/>
        </authorList>
    </citation>
    <scope>NUCLEOTIDE SEQUENCE [LARGE SCALE GENOMIC DNA]</scope>
    <source>
        <strain evidence="7 8">GH-12</strain>
    </source>
</reference>
<dbReference type="Gene3D" id="1.10.150.60">
    <property type="entry name" value="ARID DNA-binding domain"/>
    <property type="match status" value="1"/>
</dbReference>
<dbReference type="SUPFAM" id="SSF46774">
    <property type="entry name" value="ARID-like"/>
    <property type="match status" value="1"/>
</dbReference>
<evidence type="ECO:0000259" key="6">
    <source>
        <dbReference type="PROSITE" id="PS51011"/>
    </source>
</evidence>
<feature type="compositionally biased region" description="Polar residues" evidence="5">
    <location>
        <begin position="378"/>
        <end position="392"/>
    </location>
</feature>
<organism evidence="7 8">
    <name type="scientific">Paramarasmius palmivorus</name>
    <dbReference type="NCBI Taxonomy" id="297713"/>
    <lineage>
        <taxon>Eukaryota</taxon>
        <taxon>Fungi</taxon>
        <taxon>Dikarya</taxon>
        <taxon>Basidiomycota</taxon>
        <taxon>Agaricomycotina</taxon>
        <taxon>Agaricomycetes</taxon>
        <taxon>Agaricomycetidae</taxon>
        <taxon>Agaricales</taxon>
        <taxon>Marasmiineae</taxon>
        <taxon>Marasmiaceae</taxon>
        <taxon>Paramarasmius</taxon>
    </lineage>
</organism>
<dbReference type="SMART" id="SM01014">
    <property type="entry name" value="ARID"/>
    <property type="match status" value="1"/>
</dbReference>
<proteinExistence type="predicted"/>
<evidence type="ECO:0000256" key="5">
    <source>
        <dbReference type="SAM" id="MobiDB-lite"/>
    </source>
</evidence>
<keyword evidence="3" id="KW-0804">Transcription</keyword>
<sequence>MLPGNNQQSGFMPSFDPSYGPLDAPLQKQMLALSQVSQARMNSNSSYGGGASSGSLFGGIQGTHDSLPGHTNFQIPTNNQSLSLSNSANSSSFLDSSMSHSSNPIPSAHSTAPNERTRGFLAGLANFMMKQNTPLPPALTGVPTPNYDPNTSMFSDLEPSSEPGSFRLAGKDVDLFRLWAMVFQRGGAANFTNNNMWSSLLPLFDLPESFPSLDGNMTSTAQTLQHYYNNVLASFEEYYKRNTIEKQRSLQAMKMNGSGGVPGTPSRPGPNPMQIPRMGPPNTPGQASLPSMNTSNTNGGVPFPSGVQQPPGTPQSAKGMTASDNIMDNNASEDPQGLKRKLESEEFDGKRVRQKTESLDSALPAGSTSERPIVGPSNPGSSSQVTTMNQQARPRLEPSRRKIEYVPFAREVDTYGGRDANQIEAEIANHARRPLRELNEWGTIDIDSLTMSIRSRLSTELSYALTTFTLLSTMKGQQPNTGFPINNCPDLLDEVLDLMEDLCFDGAEDKDVGDVEQDITTNRTLTNAVYESETRPFAGLEQYQACTDHSLGLRNKPGTVILAVLNIIRNLCVMPDNGKYIAEHPRALDLMLRACQLSSTIPLKPASPALSLSELITVRKDVLYTLSSVAAFMPLADENYLPRQVTTRLTKRIFRVVASYIVDPVEAVTPMGCIQAVGGLASSRPPPLADIALEVFTRLSQTDANRQVIAKAIPQPTLWHFFVSLVHRLPVVDADFQIILMSKETWISYLDKLVMALYSLAFLSPPKLKARMKSDRSVGYPGVMQRLVQKLLMQASAEIRQIFYVSARRAIETMKLLDDGADSFDTSKSTVSMLSFGIGYGEVGEAEVERGNGIFGGRRDFGWDLMLIREVNHDEQMFSELESLLRVEY</sequence>
<dbReference type="PANTHER" id="PTHR13964:SF27">
    <property type="entry name" value="HAT-TRICK, ISOFORM D"/>
    <property type="match status" value="1"/>
</dbReference>
<keyword evidence="2" id="KW-0805">Transcription regulation</keyword>
<name>A0AAW0E333_9AGAR</name>
<evidence type="ECO:0000313" key="8">
    <source>
        <dbReference type="Proteomes" id="UP001383192"/>
    </source>
</evidence>
<feature type="region of interest" description="Disordered" evidence="5">
    <location>
        <begin position="254"/>
        <end position="398"/>
    </location>
</feature>
<feature type="region of interest" description="Disordered" evidence="5">
    <location>
        <begin position="1"/>
        <end position="23"/>
    </location>
</feature>
<keyword evidence="4" id="KW-0539">Nucleus</keyword>
<evidence type="ECO:0000256" key="3">
    <source>
        <dbReference type="ARBA" id="ARBA00023163"/>
    </source>
</evidence>
<evidence type="ECO:0000256" key="2">
    <source>
        <dbReference type="ARBA" id="ARBA00023015"/>
    </source>
</evidence>
<accession>A0AAW0E333</accession>
<protein>
    <recommendedName>
        <fullName evidence="6">ARID domain-containing protein</fullName>
    </recommendedName>
</protein>
<feature type="compositionally biased region" description="Polar residues" evidence="5">
    <location>
        <begin position="284"/>
        <end position="299"/>
    </location>
</feature>
<dbReference type="GO" id="GO:0006357">
    <property type="term" value="P:regulation of transcription by RNA polymerase II"/>
    <property type="evidence" value="ECO:0007669"/>
    <property type="project" value="TreeGrafter"/>
</dbReference>
<dbReference type="SUPFAM" id="SSF48371">
    <property type="entry name" value="ARM repeat"/>
    <property type="match status" value="1"/>
</dbReference>
<evidence type="ECO:0000256" key="1">
    <source>
        <dbReference type="ARBA" id="ARBA00022853"/>
    </source>
</evidence>
<feature type="domain" description="ARID" evidence="6">
    <location>
        <begin position="114"/>
        <end position="240"/>
    </location>
</feature>
<dbReference type="SMART" id="SM00501">
    <property type="entry name" value="BRIGHT"/>
    <property type="match status" value="1"/>
</dbReference>
<comment type="caution">
    <text evidence="7">The sequence shown here is derived from an EMBL/GenBank/DDBJ whole genome shotgun (WGS) entry which is preliminary data.</text>
</comment>
<keyword evidence="1" id="KW-0156">Chromatin regulator</keyword>
<feature type="compositionally biased region" description="Pro residues" evidence="5">
    <location>
        <begin position="265"/>
        <end position="283"/>
    </location>
</feature>
<feature type="compositionally biased region" description="Polar residues" evidence="5">
    <location>
        <begin position="1"/>
        <end position="11"/>
    </location>
</feature>
<dbReference type="InterPro" id="IPR051232">
    <property type="entry name" value="ARID/SWI1_ChromRemod"/>
</dbReference>
<dbReference type="Pfam" id="PF01388">
    <property type="entry name" value="ARID"/>
    <property type="match status" value="1"/>
</dbReference>
<dbReference type="AlphaFoldDB" id="A0AAW0E333"/>
<keyword evidence="8" id="KW-1185">Reference proteome</keyword>
<dbReference type="Proteomes" id="UP001383192">
    <property type="component" value="Unassembled WGS sequence"/>
</dbReference>
<feature type="compositionally biased region" description="Polar residues" evidence="5">
    <location>
        <begin position="306"/>
        <end position="333"/>
    </location>
</feature>
<dbReference type="EMBL" id="JAYKXP010000004">
    <property type="protein sequence ID" value="KAK7058831.1"/>
    <property type="molecule type" value="Genomic_DNA"/>
</dbReference>
<dbReference type="InterPro" id="IPR001606">
    <property type="entry name" value="ARID_dom"/>
</dbReference>
<dbReference type="GO" id="GO:0005634">
    <property type="term" value="C:nucleus"/>
    <property type="evidence" value="ECO:0007669"/>
    <property type="project" value="TreeGrafter"/>
</dbReference>
<feature type="compositionally biased region" description="Low complexity" evidence="5">
    <location>
        <begin position="78"/>
        <end position="107"/>
    </location>
</feature>
<dbReference type="CDD" id="cd16100">
    <property type="entry name" value="ARID"/>
    <property type="match status" value="1"/>
</dbReference>
<dbReference type="GO" id="GO:0006325">
    <property type="term" value="P:chromatin organization"/>
    <property type="evidence" value="ECO:0007669"/>
    <property type="project" value="UniProtKB-KW"/>
</dbReference>
<evidence type="ECO:0000256" key="4">
    <source>
        <dbReference type="ARBA" id="ARBA00023242"/>
    </source>
</evidence>